<evidence type="ECO:0000256" key="1">
    <source>
        <dbReference type="SAM" id="MobiDB-lite"/>
    </source>
</evidence>
<reference evidence="3 4" key="1">
    <citation type="submission" date="2024-05" db="EMBL/GenBank/DDBJ databases">
        <authorList>
            <person name="Wallberg A."/>
        </authorList>
    </citation>
    <scope>NUCLEOTIDE SEQUENCE [LARGE SCALE GENOMIC DNA]</scope>
</reference>
<dbReference type="Proteomes" id="UP001497623">
    <property type="component" value="Unassembled WGS sequence"/>
</dbReference>
<evidence type="ECO:0000256" key="2">
    <source>
        <dbReference type="SAM" id="SignalP"/>
    </source>
</evidence>
<feature type="signal peptide" evidence="2">
    <location>
        <begin position="1"/>
        <end position="20"/>
    </location>
</feature>
<feature type="chain" id="PRO_5044022090" evidence="2">
    <location>
        <begin position="21"/>
        <end position="221"/>
    </location>
</feature>
<organism evidence="3 4">
    <name type="scientific">Meganyctiphanes norvegica</name>
    <name type="common">Northern krill</name>
    <name type="synonym">Thysanopoda norvegica</name>
    <dbReference type="NCBI Taxonomy" id="48144"/>
    <lineage>
        <taxon>Eukaryota</taxon>
        <taxon>Metazoa</taxon>
        <taxon>Ecdysozoa</taxon>
        <taxon>Arthropoda</taxon>
        <taxon>Crustacea</taxon>
        <taxon>Multicrustacea</taxon>
        <taxon>Malacostraca</taxon>
        <taxon>Eumalacostraca</taxon>
        <taxon>Eucarida</taxon>
        <taxon>Euphausiacea</taxon>
        <taxon>Euphausiidae</taxon>
        <taxon>Meganyctiphanes</taxon>
    </lineage>
</organism>
<dbReference type="Gene3D" id="1.10.2080.10">
    <property type="entry name" value="Insect odorant-binding protein A10/Ejaculatory bulb-specific protein 3"/>
    <property type="match status" value="2"/>
</dbReference>
<keyword evidence="2" id="KW-0732">Signal</keyword>
<name>A0AAV2PQZ5_MEGNR</name>
<sequence length="221" mass="24132">MQILLLALPLVLLSASSVCGQNLIPQVSQQDLQKWVATPQAAAKLVGCAIQYQPQCDPRARAIGGLMPALIKANFQCRPHCSANGQRTVNFLVNALRTRYNDQWQRLGTHFTQRQGGGSNSGSSSGSSNAVPEASTAELRKWLASPAAAERTITCIINYRPDCDPRAQTLARALPALVRGNLQCNPPQCSASTQEKITLFLVTLRETYPDQLRRLQQHIEG</sequence>
<keyword evidence="4" id="KW-1185">Reference proteome</keyword>
<dbReference type="AlphaFoldDB" id="A0AAV2PQZ5"/>
<evidence type="ECO:0000313" key="3">
    <source>
        <dbReference type="EMBL" id="CAL4062865.1"/>
    </source>
</evidence>
<protein>
    <submittedName>
        <fullName evidence="3">Uncharacterized protein</fullName>
    </submittedName>
</protein>
<feature type="region of interest" description="Disordered" evidence="1">
    <location>
        <begin position="111"/>
        <end position="131"/>
    </location>
</feature>
<dbReference type="InterPro" id="IPR036682">
    <property type="entry name" value="OS_D_A10/PebIII_sf"/>
</dbReference>
<accession>A0AAV2PQZ5</accession>
<proteinExistence type="predicted"/>
<gene>
    <name evidence="3" type="ORF">MNOR_LOCUS2896</name>
</gene>
<dbReference type="EMBL" id="CAXKWB010000936">
    <property type="protein sequence ID" value="CAL4062865.1"/>
    <property type="molecule type" value="Genomic_DNA"/>
</dbReference>
<evidence type="ECO:0000313" key="4">
    <source>
        <dbReference type="Proteomes" id="UP001497623"/>
    </source>
</evidence>
<comment type="caution">
    <text evidence="3">The sequence shown here is derived from an EMBL/GenBank/DDBJ whole genome shotgun (WGS) entry which is preliminary data.</text>
</comment>